<dbReference type="EMBL" id="JAHMHR010000025">
    <property type="protein sequence ID" value="KAK1674501.1"/>
    <property type="molecule type" value="Genomic_DNA"/>
</dbReference>
<evidence type="ECO:0000313" key="3">
    <source>
        <dbReference type="EMBL" id="KAK1674501.1"/>
    </source>
</evidence>
<dbReference type="PROSITE" id="PS00028">
    <property type="entry name" value="ZINC_FINGER_C2H2_1"/>
    <property type="match status" value="1"/>
</dbReference>
<protein>
    <recommendedName>
        <fullName evidence="2">C2H2-type domain-containing protein</fullName>
    </recommendedName>
</protein>
<reference evidence="3" key="1">
    <citation type="submission" date="2021-06" db="EMBL/GenBank/DDBJ databases">
        <title>Comparative genomics, transcriptomics and evolutionary studies reveal genomic signatures of adaptation to plant cell wall in hemibiotrophic fungi.</title>
        <authorList>
            <consortium name="DOE Joint Genome Institute"/>
            <person name="Baroncelli R."/>
            <person name="Diaz J.F."/>
            <person name="Benocci T."/>
            <person name="Peng M."/>
            <person name="Battaglia E."/>
            <person name="Haridas S."/>
            <person name="Andreopoulos W."/>
            <person name="Labutti K."/>
            <person name="Pangilinan J."/>
            <person name="Floch G.L."/>
            <person name="Makela M.R."/>
            <person name="Henrissat B."/>
            <person name="Grigoriev I.V."/>
            <person name="Crouch J.A."/>
            <person name="De Vries R.P."/>
            <person name="Sukno S.A."/>
            <person name="Thon M.R."/>
        </authorList>
    </citation>
    <scope>NUCLEOTIDE SEQUENCE</scope>
    <source>
        <strain evidence="3">CBS 193.32</strain>
    </source>
</reference>
<evidence type="ECO:0000259" key="2">
    <source>
        <dbReference type="PROSITE" id="PS50157"/>
    </source>
</evidence>
<dbReference type="InterPro" id="IPR013087">
    <property type="entry name" value="Znf_C2H2_type"/>
</dbReference>
<accession>A0AAJ0AIG7</accession>
<feature type="domain" description="C2H2-type" evidence="2">
    <location>
        <begin position="12"/>
        <end position="37"/>
    </location>
</feature>
<dbReference type="GeneID" id="85450310"/>
<dbReference type="GO" id="GO:0008270">
    <property type="term" value="F:zinc ion binding"/>
    <property type="evidence" value="ECO:0007669"/>
    <property type="project" value="UniProtKB-KW"/>
</dbReference>
<name>A0AAJ0AIG7_9PEZI</name>
<dbReference type="Gene3D" id="3.30.160.60">
    <property type="entry name" value="Classic Zinc Finger"/>
    <property type="match status" value="1"/>
</dbReference>
<organism evidence="3 4">
    <name type="scientific">Colletotrichum godetiae</name>
    <dbReference type="NCBI Taxonomy" id="1209918"/>
    <lineage>
        <taxon>Eukaryota</taxon>
        <taxon>Fungi</taxon>
        <taxon>Dikarya</taxon>
        <taxon>Ascomycota</taxon>
        <taxon>Pezizomycotina</taxon>
        <taxon>Sordariomycetes</taxon>
        <taxon>Hypocreomycetidae</taxon>
        <taxon>Glomerellales</taxon>
        <taxon>Glomerellaceae</taxon>
        <taxon>Colletotrichum</taxon>
        <taxon>Colletotrichum acutatum species complex</taxon>
    </lineage>
</organism>
<dbReference type="Proteomes" id="UP001224890">
    <property type="component" value="Unassembled WGS sequence"/>
</dbReference>
<keyword evidence="1" id="KW-0479">Metal-binding</keyword>
<evidence type="ECO:0000313" key="4">
    <source>
        <dbReference type="Proteomes" id="UP001224890"/>
    </source>
</evidence>
<dbReference type="RefSeq" id="XP_060428504.1">
    <property type="nucleotide sequence ID" value="XM_060565784.1"/>
</dbReference>
<keyword evidence="4" id="KW-1185">Reference proteome</keyword>
<evidence type="ECO:0000256" key="1">
    <source>
        <dbReference type="PROSITE-ProRule" id="PRU00042"/>
    </source>
</evidence>
<dbReference type="AlphaFoldDB" id="A0AAJ0AIG7"/>
<dbReference type="PROSITE" id="PS50157">
    <property type="entry name" value="ZINC_FINGER_C2H2_2"/>
    <property type="match status" value="1"/>
</dbReference>
<proteinExistence type="predicted"/>
<sequence>MPAAGTGAAATFGCQALGCTSTYSSQSNLNRHIKAKHGVYVQMPCGKLRQDHGSNSRRHKLRCPDCRAIQSLPPLDANLEDLDNAIERVWRELDDAYNAIAGSPYGFF</sequence>
<gene>
    <name evidence="3" type="ORF">BDP55DRAFT_176521</name>
</gene>
<keyword evidence="1" id="KW-0862">Zinc</keyword>
<keyword evidence="1" id="KW-0863">Zinc-finger</keyword>
<comment type="caution">
    <text evidence="3">The sequence shown here is derived from an EMBL/GenBank/DDBJ whole genome shotgun (WGS) entry which is preliminary data.</text>
</comment>